<dbReference type="CDD" id="cd12797">
    <property type="entry name" value="M23_peptidase"/>
    <property type="match status" value="1"/>
</dbReference>
<dbReference type="SUPFAM" id="SSF51261">
    <property type="entry name" value="Duplicated hybrid motif"/>
    <property type="match status" value="1"/>
</dbReference>
<evidence type="ECO:0000313" key="3">
    <source>
        <dbReference type="EMBL" id="MFC7217996.1"/>
    </source>
</evidence>
<dbReference type="EC" id="3.4.24.-" evidence="3"/>
<evidence type="ECO:0000256" key="1">
    <source>
        <dbReference type="SAM" id="SignalP"/>
    </source>
</evidence>
<dbReference type="Proteomes" id="UP001596413">
    <property type="component" value="Unassembled WGS sequence"/>
</dbReference>
<dbReference type="Gene3D" id="3.10.350.10">
    <property type="entry name" value="LysM domain"/>
    <property type="match status" value="1"/>
</dbReference>
<dbReference type="RefSeq" id="WP_386413250.1">
    <property type="nucleotide sequence ID" value="NZ_JBHSZO010000008.1"/>
</dbReference>
<sequence length="247" mass="26516">MRPLQTALSLLLSAAVALPAAPAVAAAWSPSQQAGVARPAQADPPDDRAAGLLSQVGRYRVRSGDTLSSVAERLGQPWQLLYRQNRSTIGADPGLLLADRVLVYTPDSRPPLRGWAAPLVGGRISAAYGIKGKWWAAGHHTGVDLAVPTGRRVRSVGPGRVVEAGRHAAYGTYAKVLMDDGHYVLYAHLSRLDVSYSQRVRGGSMIGLSGNTGQSTGPHLHFEVRSQRGYGSDVDPLRYLAKRRIWL</sequence>
<dbReference type="SMART" id="SM00257">
    <property type="entry name" value="LysM"/>
    <property type="match status" value="1"/>
</dbReference>
<feature type="domain" description="LysM" evidence="2">
    <location>
        <begin position="58"/>
        <end position="105"/>
    </location>
</feature>
<proteinExistence type="predicted"/>
<dbReference type="InterPro" id="IPR036779">
    <property type="entry name" value="LysM_dom_sf"/>
</dbReference>
<dbReference type="PANTHER" id="PTHR21666:SF270">
    <property type="entry name" value="MUREIN HYDROLASE ACTIVATOR ENVC"/>
    <property type="match status" value="1"/>
</dbReference>
<organism evidence="3 4">
    <name type="scientific">Streptomyces polyrhachis</name>
    <dbReference type="NCBI Taxonomy" id="1282885"/>
    <lineage>
        <taxon>Bacteria</taxon>
        <taxon>Bacillati</taxon>
        <taxon>Actinomycetota</taxon>
        <taxon>Actinomycetes</taxon>
        <taxon>Kitasatosporales</taxon>
        <taxon>Streptomycetaceae</taxon>
        <taxon>Streptomyces</taxon>
    </lineage>
</organism>
<accession>A0ABW2GE46</accession>
<protein>
    <submittedName>
        <fullName evidence="3">M23 family metallopeptidase</fullName>
        <ecNumber evidence="3">3.4.24.-</ecNumber>
    </submittedName>
</protein>
<dbReference type="SUPFAM" id="SSF54106">
    <property type="entry name" value="LysM domain"/>
    <property type="match status" value="1"/>
</dbReference>
<dbReference type="GO" id="GO:0016787">
    <property type="term" value="F:hydrolase activity"/>
    <property type="evidence" value="ECO:0007669"/>
    <property type="project" value="UniProtKB-KW"/>
</dbReference>
<dbReference type="Pfam" id="PF01476">
    <property type="entry name" value="LysM"/>
    <property type="match status" value="1"/>
</dbReference>
<keyword evidence="3" id="KW-0378">Hydrolase</keyword>
<feature type="chain" id="PRO_5045457518" evidence="1">
    <location>
        <begin position="26"/>
        <end position="247"/>
    </location>
</feature>
<dbReference type="Gene3D" id="2.70.70.10">
    <property type="entry name" value="Glucose Permease (Domain IIA)"/>
    <property type="match status" value="1"/>
</dbReference>
<dbReference type="InterPro" id="IPR018392">
    <property type="entry name" value="LysM"/>
</dbReference>
<dbReference type="EMBL" id="JBHSZO010000008">
    <property type="protein sequence ID" value="MFC7217996.1"/>
    <property type="molecule type" value="Genomic_DNA"/>
</dbReference>
<evidence type="ECO:0000259" key="2">
    <source>
        <dbReference type="SMART" id="SM00257"/>
    </source>
</evidence>
<keyword evidence="1" id="KW-0732">Signal</keyword>
<reference evidence="4" key="1">
    <citation type="journal article" date="2019" name="Int. J. Syst. Evol. Microbiol.">
        <title>The Global Catalogue of Microorganisms (GCM) 10K type strain sequencing project: providing services to taxonomists for standard genome sequencing and annotation.</title>
        <authorList>
            <consortium name="The Broad Institute Genomics Platform"/>
            <consortium name="The Broad Institute Genome Sequencing Center for Infectious Disease"/>
            <person name="Wu L."/>
            <person name="Ma J."/>
        </authorList>
    </citation>
    <scope>NUCLEOTIDE SEQUENCE [LARGE SCALE GENOMIC DNA]</scope>
    <source>
        <strain evidence="4">CGMCC 1.13681</strain>
    </source>
</reference>
<gene>
    <name evidence="3" type="ORF">ACFQLX_07425</name>
</gene>
<comment type="caution">
    <text evidence="3">The sequence shown here is derived from an EMBL/GenBank/DDBJ whole genome shotgun (WGS) entry which is preliminary data.</text>
</comment>
<dbReference type="Pfam" id="PF01551">
    <property type="entry name" value="Peptidase_M23"/>
    <property type="match status" value="1"/>
</dbReference>
<dbReference type="CDD" id="cd00118">
    <property type="entry name" value="LysM"/>
    <property type="match status" value="1"/>
</dbReference>
<dbReference type="PANTHER" id="PTHR21666">
    <property type="entry name" value="PEPTIDASE-RELATED"/>
    <property type="match status" value="1"/>
</dbReference>
<keyword evidence="4" id="KW-1185">Reference proteome</keyword>
<evidence type="ECO:0000313" key="4">
    <source>
        <dbReference type="Proteomes" id="UP001596413"/>
    </source>
</evidence>
<feature type="signal peptide" evidence="1">
    <location>
        <begin position="1"/>
        <end position="25"/>
    </location>
</feature>
<dbReference type="InterPro" id="IPR050570">
    <property type="entry name" value="Cell_wall_metabolism_enzyme"/>
</dbReference>
<dbReference type="InterPro" id="IPR011055">
    <property type="entry name" value="Dup_hybrid_motif"/>
</dbReference>
<name>A0ABW2GE46_9ACTN</name>
<dbReference type="InterPro" id="IPR016047">
    <property type="entry name" value="M23ase_b-sheet_dom"/>
</dbReference>